<evidence type="ECO:0000313" key="3">
    <source>
        <dbReference type="RefSeq" id="XP_023951169.2"/>
    </source>
</evidence>
<dbReference type="KEGG" id="bany:112055337"/>
<dbReference type="Pfam" id="PF13837">
    <property type="entry name" value="Myb_DNA-bind_4"/>
    <property type="match status" value="1"/>
</dbReference>
<reference evidence="3" key="1">
    <citation type="submission" date="2025-08" db="UniProtKB">
        <authorList>
            <consortium name="RefSeq"/>
        </authorList>
    </citation>
    <scope>IDENTIFICATION</scope>
</reference>
<evidence type="ECO:0000259" key="1">
    <source>
        <dbReference type="Pfam" id="PF13837"/>
    </source>
</evidence>
<sequence length="277" mass="33182">MNESESYYVENVLYNEQDIPPESICSNKDHKIVNSTVANNAEKSSAVWTSSATQTLLKLYENKLGLLETPKKKKRIWLAIAESLKYYSIEMTADQVRWKINALTKKYKQCLDTGQHRKFKYFKEMEDIYTKYNVDCDQFAISECSKRRRCHKQLSVNDFNLPLQIQNESRAMIELRKTRLANRIESERTQSKLILEKQWLEYLKRQEHNRLLKDDLYNEVLKLREKELELQRHELQIKQSIELQMLELKEREQGNLLKIEKEKCEMLKQFFDSKDIV</sequence>
<proteinExistence type="predicted"/>
<dbReference type="Gene3D" id="1.10.10.60">
    <property type="entry name" value="Homeodomain-like"/>
    <property type="match status" value="1"/>
</dbReference>
<gene>
    <name evidence="3" type="primary">LOC112055337</name>
</gene>
<keyword evidence="2" id="KW-1185">Reference proteome</keyword>
<evidence type="ECO:0000313" key="2">
    <source>
        <dbReference type="Proteomes" id="UP001652582"/>
    </source>
</evidence>
<dbReference type="Proteomes" id="UP001652582">
    <property type="component" value="Chromosome 5"/>
</dbReference>
<dbReference type="GeneID" id="112055337"/>
<name>A0A6J1NWT2_BICAN</name>
<dbReference type="AlphaFoldDB" id="A0A6J1NWT2"/>
<protein>
    <submittedName>
        <fullName evidence="3">Uncharacterized protein LOC112055337 isoform X1</fullName>
    </submittedName>
</protein>
<feature type="domain" description="Myb/SANT-like DNA-binding" evidence="1">
    <location>
        <begin position="47"/>
        <end position="128"/>
    </location>
</feature>
<dbReference type="OrthoDB" id="691673at2759"/>
<accession>A0A6J1NWT2</accession>
<organism evidence="2 3">
    <name type="scientific">Bicyclus anynana</name>
    <name type="common">Squinting bush brown butterfly</name>
    <dbReference type="NCBI Taxonomy" id="110368"/>
    <lineage>
        <taxon>Eukaryota</taxon>
        <taxon>Metazoa</taxon>
        <taxon>Ecdysozoa</taxon>
        <taxon>Arthropoda</taxon>
        <taxon>Hexapoda</taxon>
        <taxon>Insecta</taxon>
        <taxon>Pterygota</taxon>
        <taxon>Neoptera</taxon>
        <taxon>Endopterygota</taxon>
        <taxon>Lepidoptera</taxon>
        <taxon>Glossata</taxon>
        <taxon>Ditrysia</taxon>
        <taxon>Papilionoidea</taxon>
        <taxon>Nymphalidae</taxon>
        <taxon>Satyrinae</taxon>
        <taxon>Satyrini</taxon>
        <taxon>Mycalesina</taxon>
        <taxon>Bicyclus</taxon>
    </lineage>
</organism>
<dbReference type="InterPro" id="IPR044822">
    <property type="entry name" value="Myb_DNA-bind_4"/>
</dbReference>
<dbReference type="RefSeq" id="XP_023951169.2">
    <property type="nucleotide sequence ID" value="XM_024095401.2"/>
</dbReference>